<dbReference type="Gene3D" id="3.40.50.2000">
    <property type="entry name" value="Glycogen Phosphorylase B"/>
    <property type="match status" value="1"/>
</dbReference>
<keyword evidence="3" id="KW-1185">Reference proteome</keyword>
<proteinExistence type="predicted"/>
<evidence type="ECO:0000313" key="3">
    <source>
        <dbReference type="Proteomes" id="UP000714420"/>
    </source>
</evidence>
<feature type="domain" description="Glycosyl transferase family 28 C-terminal" evidence="1">
    <location>
        <begin position="2"/>
        <end position="121"/>
    </location>
</feature>
<dbReference type="RefSeq" id="WP_172272355.1">
    <property type="nucleotide sequence ID" value="NZ_CASGMU010000001.1"/>
</dbReference>
<organism evidence="2 3">
    <name type="scientific">Xylanibacter muris</name>
    <dbReference type="NCBI Taxonomy" id="2736290"/>
    <lineage>
        <taxon>Bacteria</taxon>
        <taxon>Pseudomonadati</taxon>
        <taxon>Bacteroidota</taxon>
        <taxon>Bacteroidia</taxon>
        <taxon>Bacteroidales</taxon>
        <taxon>Prevotellaceae</taxon>
        <taxon>Xylanibacter</taxon>
    </lineage>
</organism>
<reference evidence="2 3" key="1">
    <citation type="submission" date="2020-05" db="EMBL/GenBank/DDBJ databases">
        <title>Distinct polysaccharide utilization as determinants for interspecies competition between intestinal Prevotella spp.</title>
        <authorList>
            <person name="Galvez E.J.C."/>
            <person name="Iljazovic A."/>
            <person name="Strowig T."/>
        </authorList>
    </citation>
    <scope>NUCLEOTIDE SEQUENCE [LARGE SCALE GENOMIC DNA]</scope>
    <source>
        <strain evidence="2 3">PMUR</strain>
    </source>
</reference>
<gene>
    <name evidence="2" type="ORF">HPS56_00730</name>
</gene>
<evidence type="ECO:0000259" key="1">
    <source>
        <dbReference type="Pfam" id="PF04101"/>
    </source>
</evidence>
<name>A0ABX2AJE4_9BACT</name>
<dbReference type="EMBL" id="JABKKF010000001">
    <property type="protein sequence ID" value="NPD90898.1"/>
    <property type="molecule type" value="Genomic_DNA"/>
</dbReference>
<keyword evidence="2" id="KW-0808">Transferase</keyword>
<accession>A0ABX2AJE4</accession>
<dbReference type="GO" id="GO:0016740">
    <property type="term" value="F:transferase activity"/>
    <property type="evidence" value="ECO:0007669"/>
    <property type="project" value="UniProtKB-KW"/>
</dbReference>
<comment type="caution">
    <text evidence="2">The sequence shown here is derived from an EMBL/GenBank/DDBJ whole genome shotgun (WGS) entry which is preliminary data.</text>
</comment>
<dbReference type="InterPro" id="IPR007235">
    <property type="entry name" value="Glyco_trans_28_C"/>
</dbReference>
<dbReference type="Pfam" id="PF04101">
    <property type="entry name" value="Glyco_tran_28_C"/>
    <property type="match status" value="1"/>
</dbReference>
<protein>
    <submittedName>
        <fullName evidence="2">Glycosyl transferase family 28</fullName>
    </submittedName>
</protein>
<dbReference type="SUPFAM" id="SSF53756">
    <property type="entry name" value="UDP-Glycosyltransferase/glycogen phosphorylase"/>
    <property type="match status" value="1"/>
</dbReference>
<sequence>MILFSLGTHNQDFSRMAKAADDFAATTHERIVVQSGYTHYEFKHVTEYFDFCPKDKMQLLMDEADILVLQGGWGGICEAVDKGKRIVVLPRRNGLEHVHDQGQVAKKMDELGCVICCMDEKDLPVMIERARTYNFKPLHRGSAKIVADTLMEWFYNK</sequence>
<dbReference type="Proteomes" id="UP000714420">
    <property type="component" value="Unassembled WGS sequence"/>
</dbReference>
<evidence type="ECO:0000313" key="2">
    <source>
        <dbReference type="EMBL" id="NPD90898.1"/>
    </source>
</evidence>